<dbReference type="EMBL" id="BOOA01000026">
    <property type="protein sequence ID" value="GIH25221.1"/>
    <property type="molecule type" value="Genomic_DNA"/>
</dbReference>
<keyword evidence="1" id="KW-1133">Transmembrane helix</keyword>
<proteinExistence type="predicted"/>
<feature type="transmembrane region" description="Helical" evidence="1">
    <location>
        <begin position="285"/>
        <end position="306"/>
    </location>
</feature>
<gene>
    <name evidence="3" type="ORF">Aph01nite_35310</name>
</gene>
<evidence type="ECO:0000256" key="1">
    <source>
        <dbReference type="SAM" id="Phobius"/>
    </source>
</evidence>
<feature type="transmembrane region" description="Helical" evidence="1">
    <location>
        <begin position="415"/>
        <end position="435"/>
    </location>
</feature>
<evidence type="ECO:0000313" key="4">
    <source>
        <dbReference type="Proteomes" id="UP000640052"/>
    </source>
</evidence>
<name>A0A919QBZ8_9ACTN</name>
<keyword evidence="1" id="KW-0812">Transmembrane</keyword>
<feature type="transmembrane region" description="Helical" evidence="1">
    <location>
        <begin position="261"/>
        <end position="278"/>
    </location>
</feature>
<organism evidence="3 4">
    <name type="scientific">Acrocarpospora phusangensis</name>
    <dbReference type="NCBI Taxonomy" id="1070424"/>
    <lineage>
        <taxon>Bacteria</taxon>
        <taxon>Bacillati</taxon>
        <taxon>Actinomycetota</taxon>
        <taxon>Actinomycetes</taxon>
        <taxon>Streptosporangiales</taxon>
        <taxon>Streptosporangiaceae</taxon>
        <taxon>Acrocarpospora</taxon>
    </lineage>
</organism>
<keyword evidence="1" id="KW-0472">Membrane</keyword>
<evidence type="ECO:0000313" key="3">
    <source>
        <dbReference type="EMBL" id="GIH25221.1"/>
    </source>
</evidence>
<evidence type="ECO:0008006" key="5">
    <source>
        <dbReference type="Google" id="ProtNLM"/>
    </source>
</evidence>
<dbReference type="Proteomes" id="UP000640052">
    <property type="component" value="Unassembled WGS sequence"/>
</dbReference>
<accession>A0A919QBZ8</accession>
<keyword evidence="4" id="KW-1185">Reference proteome</keyword>
<feature type="transmembrane region" description="Helical" evidence="1">
    <location>
        <begin position="326"/>
        <end position="347"/>
    </location>
</feature>
<sequence length="443" mass="46289">MLAALLIVVPGLLVAAGARSVCDPGPCPAHPIGPYGQAVEDRFTFAHQALTGDGGITVRLTSMTGIITYPPPGHDRIVTGLVPWAKAGLMIKESVRQGSPYAAVMLTGSHGTRMQYNFTEDMGGRTGTSPRWLRLTRSGERITGYESPDGEQWTTIGTATLPGLPATVRIGLFAASPGDMTVDRSKPGGAVQVRFTQASATFDHVSLQGGWSTDEVGGEGVQTDWERSHRANGLVESGDTLTVTGTGDIAPRFDAPRIETTLIGTFAALIVIVVMGVRTREPLKLAAQAFVTGTIAACVEPVGTAILRGNGTQVLPVSLLTEARVIIGTGVLLAASAVLAAGVGALLRRKFMAATVVFALLILPFLLAFAGILPDAVTAWLFRITPAAGFAIQQSIPEYAHVIGYYVPTQGFYPLPPLAGLAVLAAYAAAAFSSARSRSRSGR</sequence>
<reference evidence="3" key="1">
    <citation type="submission" date="2021-01" db="EMBL/GenBank/DDBJ databases">
        <title>Whole genome shotgun sequence of Acrocarpospora phusangensis NBRC 108782.</title>
        <authorList>
            <person name="Komaki H."/>
            <person name="Tamura T."/>
        </authorList>
    </citation>
    <scope>NUCLEOTIDE SEQUENCE</scope>
    <source>
        <strain evidence="3">NBRC 108782</strain>
    </source>
</reference>
<evidence type="ECO:0000256" key="2">
    <source>
        <dbReference type="SAM" id="SignalP"/>
    </source>
</evidence>
<dbReference type="AlphaFoldDB" id="A0A919QBZ8"/>
<feature type="signal peptide" evidence="2">
    <location>
        <begin position="1"/>
        <end position="15"/>
    </location>
</feature>
<protein>
    <recommendedName>
        <fullName evidence="5">DUF1349 domain-containing protein</fullName>
    </recommendedName>
</protein>
<dbReference type="Gene3D" id="2.60.120.200">
    <property type="match status" value="1"/>
</dbReference>
<keyword evidence="2" id="KW-0732">Signal</keyword>
<comment type="caution">
    <text evidence="3">The sequence shown here is derived from an EMBL/GenBank/DDBJ whole genome shotgun (WGS) entry which is preliminary data.</text>
</comment>
<feature type="transmembrane region" description="Helical" evidence="1">
    <location>
        <begin position="354"/>
        <end position="373"/>
    </location>
</feature>
<feature type="chain" id="PRO_5038534657" description="DUF1349 domain-containing protein" evidence="2">
    <location>
        <begin position="16"/>
        <end position="443"/>
    </location>
</feature>